<gene>
    <name evidence="7" type="ORF">SAMN02745133_01291</name>
</gene>
<keyword evidence="4 6" id="KW-1133">Transmembrane helix</keyword>
<feature type="transmembrane region" description="Helical" evidence="6">
    <location>
        <begin position="12"/>
        <end position="36"/>
    </location>
</feature>
<proteinExistence type="predicted"/>
<dbReference type="EMBL" id="FQUY01000007">
    <property type="protein sequence ID" value="SHE85971.1"/>
    <property type="molecule type" value="Genomic_DNA"/>
</dbReference>
<dbReference type="AlphaFoldDB" id="A0A1M4WXE7"/>
<dbReference type="STRING" id="1121429.SAMN02745133_01291"/>
<feature type="transmembrane region" description="Helical" evidence="6">
    <location>
        <begin position="287"/>
        <end position="315"/>
    </location>
</feature>
<dbReference type="PANTHER" id="PTHR47089">
    <property type="entry name" value="ABC TRANSPORTER, PERMEASE PROTEIN"/>
    <property type="match status" value="1"/>
</dbReference>
<evidence type="ECO:0000256" key="6">
    <source>
        <dbReference type="SAM" id="Phobius"/>
    </source>
</evidence>
<feature type="transmembrane region" description="Helical" evidence="6">
    <location>
        <begin position="72"/>
        <end position="89"/>
    </location>
</feature>
<dbReference type="PANTHER" id="PTHR47089:SF1">
    <property type="entry name" value="GUANOSINE ABC TRANSPORTER PERMEASE PROTEIN NUPP"/>
    <property type="match status" value="1"/>
</dbReference>
<keyword evidence="3 6" id="KW-0812">Transmembrane</keyword>
<dbReference type="CDD" id="cd06580">
    <property type="entry name" value="TM_PBP1_transp_TpRbsC_like"/>
    <property type="match status" value="1"/>
</dbReference>
<evidence type="ECO:0000256" key="4">
    <source>
        <dbReference type="ARBA" id="ARBA00022989"/>
    </source>
</evidence>
<organism evidence="7 8">
    <name type="scientific">Desulforamulus putei DSM 12395</name>
    <dbReference type="NCBI Taxonomy" id="1121429"/>
    <lineage>
        <taxon>Bacteria</taxon>
        <taxon>Bacillati</taxon>
        <taxon>Bacillota</taxon>
        <taxon>Clostridia</taxon>
        <taxon>Eubacteriales</taxon>
        <taxon>Peptococcaceae</taxon>
        <taxon>Desulforamulus</taxon>
    </lineage>
</organism>
<protein>
    <submittedName>
        <fullName evidence="7">Nucleoside ABC transporter membrane protein</fullName>
    </submittedName>
</protein>
<keyword evidence="5 6" id="KW-0472">Membrane</keyword>
<feature type="transmembrane region" description="Helical" evidence="6">
    <location>
        <begin position="156"/>
        <end position="174"/>
    </location>
</feature>
<sequence length="364" mass="38822">MIRLERRSAPSPAGMVLIPLTAIFLALLTGAVFLYINGLGSPKGISWGQVLAVYTGMLDGAFGSGYGLSETIVKAIPLMLCGLGVSIAFRMQLWNIGAEGQFYMGAFAAAWVALSFPDLPACVMLPAMVLTGMLCGGLWGLIPAVPRAYLGVNETITTLMLNYVAILWVNYLVFGPWKDPQGMNFPLSKPFTPAAVLPTLGNSRVHLGLAFALVLAVALWIALRQSRWGYEVTVIGESPRAARYAGMNITKNILLVMFFSGAIAGLAGMAEVSAIAQRMQQGLSPGYGYTAIIVAWLAKLNPFAILLVSFLLGALQVGGYSVQSSGVPAAIVFMIQGALLFFVLGGEFFNRYKIVCTGKTKMEV</sequence>
<feature type="transmembrane region" description="Helical" evidence="6">
    <location>
        <begin position="205"/>
        <end position="223"/>
    </location>
</feature>
<dbReference type="InterPro" id="IPR001851">
    <property type="entry name" value="ABC_transp_permease"/>
</dbReference>
<accession>A0A1M4WXE7</accession>
<comment type="subcellular location">
    <subcellularLocation>
        <location evidence="1">Cell membrane</location>
        <topology evidence="1">Multi-pass membrane protein</topology>
    </subcellularLocation>
</comment>
<dbReference type="RefSeq" id="WP_073237521.1">
    <property type="nucleotide sequence ID" value="NZ_FQUY01000007.1"/>
</dbReference>
<keyword evidence="8" id="KW-1185">Reference proteome</keyword>
<name>A0A1M4WXE7_9FIRM</name>
<evidence type="ECO:0000256" key="5">
    <source>
        <dbReference type="ARBA" id="ARBA00023136"/>
    </source>
</evidence>
<evidence type="ECO:0000256" key="2">
    <source>
        <dbReference type="ARBA" id="ARBA00022475"/>
    </source>
</evidence>
<feature type="transmembrane region" description="Helical" evidence="6">
    <location>
        <begin position="253"/>
        <end position="275"/>
    </location>
</feature>
<dbReference type="Proteomes" id="UP000184148">
    <property type="component" value="Unassembled WGS sequence"/>
</dbReference>
<evidence type="ECO:0000256" key="1">
    <source>
        <dbReference type="ARBA" id="ARBA00004651"/>
    </source>
</evidence>
<keyword evidence="2" id="KW-1003">Cell membrane</keyword>
<feature type="transmembrane region" description="Helical" evidence="6">
    <location>
        <begin position="123"/>
        <end position="144"/>
    </location>
</feature>
<reference evidence="8" key="1">
    <citation type="submission" date="2016-11" db="EMBL/GenBank/DDBJ databases">
        <authorList>
            <person name="Varghese N."/>
            <person name="Submissions S."/>
        </authorList>
    </citation>
    <scope>NUCLEOTIDE SEQUENCE [LARGE SCALE GENOMIC DNA]</scope>
    <source>
        <strain evidence="8">DSM 12395</strain>
    </source>
</reference>
<dbReference type="Pfam" id="PF02653">
    <property type="entry name" value="BPD_transp_2"/>
    <property type="match status" value="1"/>
</dbReference>
<dbReference type="GO" id="GO:0005886">
    <property type="term" value="C:plasma membrane"/>
    <property type="evidence" value="ECO:0007669"/>
    <property type="project" value="UniProtKB-SubCell"/>
</dbReference>
<evidence type="ECO:0000313" key="7">
    <source>
        <dbReference type="EMBL" id="SHE85971.1"/>
    </source>
</evidence>
<dbReference type="OrthoDB" id="45037at2"/>
<evidence type="ECO:0000256" key="3">
    <source>
        <dbReference type="ARBA" id="ARBA00022692"/>
    </source>
</evidence>
<evidence type="ECO:0000313" key="8">
    <source>
        <dbReference type="Proteomes" id="UP000184148"/>
    </source>
</evidence>
<dbReference type="GO" id="GO:0022857">
    <property type="term" value="F:transmembrane transporter activity"/>
    <property type="evidence" value="ECO:0007669"/>
    <property type="project" value="InterPro"/>
</dbReference>
<feature type="transmembrane region" description="Helical" evidence="6">
    <location>
        <begin position="327"/>
        <end position="345"/>
    </location>
</feature>